<dbReference type="PANTHER" id="PTHR22993:SF9">
    <property type="entry name" value="FORMAMIDOPYRIMIDINE-DNA GLYCOSYLASE"/>
    <property type="match status" value="1"/>
</dbReference>
<evidence type="ECO:0000256" key="2">
    <source>
        <dbReference type="ARBA" id="ARBA00009409"/>
    </source>
</evidence>
<feature type="binding site" evidence="15">
    <location>
        <position position="155"/>
    </location>
    <ligand>
        <name>DNA</name>
        <dbReference type="ChEBI" id="CHEBI:16991"/>
    </ligand>
</feature>
<dbReference type="PROSITE" id="PS51066">
    <property type="entry name" value="ZF_FPG_2"/>
    <property type="match status" value="1"/>
</dbReference>
<keyword evidence="4 15" id="KW-0479">Metal-binding</keyword>
<feature type="active site" description="Proton donor; for beta-elimination activity" evidence="15">
    <location>
        <position position="58"/>
    </location>
</feature>
<dbReference type="EC" id="4.2.99.18" evidence="15"/>
<dbReference type="InterPro" id="IPR020629">
    <property type="entry name" value="FPG_Glyclase"/>
</dbReference>
<dbReference type="GO" id="GO:0034039">
    <property type="term" value="F:8-oxo-7,8-dihydroguanine DNA N-glycosylase activity"/>
    <property type="evidence" value="ECO:0007669"/>
    <property type="project" value="TreeGrafter"/>
</dbReference>
<feature type="active site" description="Proton donor" evidence="15">
    <location>
        <position position="3"/>
    </location>
</feature>
<dbReference type="Gene3D" id="1.10.8.50">
    <property type="match status" value="1"/>
</dbReference>
<evidence type="ECO:0000259" key="16">
    <source>
        <dbReference type="PROSITE" id="PS51066"/>
    </source>
</evidence>
<dbReference type="STRING" id="1226968.A6A40_14585"/>
<feature type="binding site" evidence="15">
    <location>
        <position position="112"/>
    </location>
    <ligand>
        <name>DNA</name>
        <dbReference type="ChEBI" id="CHEBI:16991"/>
    </ligand>
</feature>
<keyword evidence="19" id="KW-1185">Reference proteome</keyword>
<comment type="subunit">
    <text evidence="3 15">Monomer.</text>
</comment>
<dbReference type="RefSeq" id="WP_063636031.1">
    <property type="nucleotide sequence ID" value="NZ_CP015285.1"/>
</dbReference>
<evidence type="ECO:0000256" key="1">
    <source>
        <dbReference type="ARBA" id="ARBA00001668"/>
    </source>
</evidence>
<dbReference type="SMART" id="SM01232">
    <property type="entry name" value="H2TH"/>
    <property type="match status" value="1"/>
</dbReference>
<comment type="function">
    <text evidence="15">Involved in base excision repair of DNA damaged by oxidation or by mutagenic agents. Acts as DNA glycosylase that recognizes and removes damaged bases. Has a preference for oxidized purines, such as 7,8-dihydro-8-oxoguanine (8-oxoG). Has AP (apurinic/apyrimidinic) lyase activity and introduces nicks in the DNA strand. Cleaves the DNA backbone by beta-delta elimination to generate a single-strand break at the site of the removed base with both 3'- and 5'-phosphates.</text>
</comment>
<feature type="domain" description="Formamidopyrimidine-DNA glycosylase catalytic" evidence="17">
    <location>
        <begin position="2"/>
        <end position="115"/>
    </location>
</feature>
<dbReference type="GO" id="GO:0140078">
    <property type="term" value="F:class I DNA-(apurinic or apyrimidinic site) endonuclease activity"/>
    <property type="evidence" value="ECO:0007669"/>
    <property type="project" value="UniProtKB-EC"/>
</dbReference>
<evidence type="ECO:0000313" key="18">
    <source>
        <dbReference type="EMBL" id="ANC92991.1"/>
    </source>
</evidence>
<dbReference type="EMBL" id="CP015285">
    <property type="protein sequence ID" value="ANC92991.1"/>
    <property type="molecule type" value="Genomic_DNA"/>
</dbReference>
<dbReference type="InterPro" id="IPR000214">
    <property type="entry name" value="Znf_DNA_glyclase/AP_lyase"/>
</dbReference>
<keyword evidence="10 15" id="KW-0234">DNA repair</keyword>
<dbReference type="InterPro" id="IPR015886">
    <property type="entry name" value="H2TH_FPG"/>
</dbReference>
<dbReference type="KEGG" id="ahu:A6A40_14585"/>
<keyword evidence="5 15" id="KW-0227">DNA damage</keyword>
<dbReference type="InterPro" id="IPR035937">
    <property type="entry name" value="FPG_N"/>
</dbReference>
<keyword evidence="7 15" id="KW-0378">Hydrolase</keyword>
<comment type="similarity">
    <text evidence="2 15">Belongs to the FPG family.</text>
</comment>
<dbReference type="GO" id="GO:0008270">
    <property type="term" value="F:zinc ion binding"/>
    <property type="evidence" value="ECO:0007669"/>
    <property type="project" value="UniProtKB-UniRule"/>
</dbReference>
<dbReference type="SUPFAM" id="SSF81624">
    <property type="entry name" value="N-terminal domain of MutM-like DNA repair proteins"/>
    <property type="match status" value="1"/>
</dbReference>
<keyword evidence="13 15" id="KW-0326">Glycosidase</keyword>
<dbReference type="Proteomes" id="UP000077405">
    <property type="component" value="Chromosome"/>
</dbReference>
<dbReference type="FunFam" id="3.20.190.10:FF:000001">
    <property type="entry name" value="Formamidopyrimidine-DNA glycosylase"/>
    <property type="match status" value="1"/>
</dbReference>
<dbReference type="OrthoDB" id="9800855at2"/>
<dbReference type="PROSITE" id="PS51068">
    <property type="entry name" value="FPG_CAT"/>
    <property type="match status" value="1"/>
</dbReference>
<dbReference type="GO" id="GO:0006284">
    <property type="term" value="P:base-excision repair"/>
    <property type="evidence" value="ECO:0007669"/>
    <property type="project" value="InterPro"/>
</dbReference>
<name>A0A161IQJ8_9PROT</name>
<dbReference type="Pfam" id="PF06831">
    <property type="entry name" value="H2TH"/>
    <property type="match status" value="1"/>
</dbReference>
<dbReference type="GO" id="GO:0003684">
    <property type="term" value="F:damaged DNA binding"/>
    <property type="evidence" value="ECO:0007669"/>
    <property type="project" value="InterPro"/>
</dbReference>
<reference evidence="18 19" key="1">
    <citation type="journal article" date="2013" name="Int. J. Syst. Evol. Microbiol.">
        <title>Azospirillum humicireducens sp. nov., a nitrogen-fixing bacterium isolated from a microbial fuel cell.</title>
        <authorList>
            <person name="Zhou S."/>
            <person name="Han L."/>
            <person name="Wang Y."/>
            <person name="Yang G."/>
            <person name="Zhuang L."/>
            <person name="Hu P."/>
        </authorList>
    </citation>
    <scope>NUCLEOTIDE SEQUENCE [LARGE SCALE GENOMIC DNA]</scope>
    <source>
        <strain evidence="18 19">SgZ-5</strain>
    </source>
</reference>
<evidence type="ECO:0000256" key="12">
    <source>
        <dbReference type="ARBA" id="ARBA00023268"/>
    </source>
</evidence>
<feature type="binding site" evidence="15">
    <location>
        <position position="93"/>
    </location>
    <ligand>
        <name>DNA</name>
        <dbReference type="ChEBI" id="CHEBI:16991"/>
    </ligand>
</feature>
<protein>
    <recommendedName>
        <fullName evidence="15">Formamidopyrimidine-DNA glycosylase</fullName>
        <shortName evidence="15">Fapy-DNA glycosylase</shortName>
        <ecNumber evidence="15">3.2.2.23</ecNumber>
    </recommendedName>
    <alternativeName>
        <fullName evidence="15">DNA-(apurinic or apyrimidinic site) lyase MutM</fullName>
        <shortName evidence="15">AP lyase MutM</shortName>
        <ecNumber evidence="15">4.2.99.18</ecNumber>
    </alternativeName>
</protein>
<comment type="cofactor">
    <cofactor evidence="15">
        <name>Zn(2+)</name>
        <dbReference type="ChEBI" id="CHEBI:29105"/>
    </cofactor>
    <text evidence="15">Binds 1 zinc ion per subunit.</text>
</comment>
<evidence type="ECO:0000256" key="5">
    <source>
        <dbReference type="ARBA" id="ARBA00022763"/>
    </source>
</evidence>
<dbReference type="InterPro" id="IPR010979">
    <property type="entry name" value="Ribosomal_uS13-like_H2TH"/>
</dbReference>
<evidence type="ECO:0000256" key="6">
    <source>
        <dbReference type="ARBA" id="ARBA00022771"/>
    </source>
</evidence>
<evidence type="ECO:0000256" key="14">
    <source>
        <dbReference type="ARBA" id="ARBA00044632"/>
    </source>
</evidence>
<dbReference type="Pfam" id="PF01149">
    <property type="entry name" value="Fapy_DNA_glyco"/>
    <property type="match status" value="1"/>
</dbReference>
<dbReference type="HAMAP" id="MF_00103">
    <property type="entry name" value="Fapy_DNA_glycosyl"/>
    <property type="match status" value="1"/>
</dbReference>
<evidence type="ECO:0000256" key="9">
    <source>
        <dbReference type="ARBA" id="ARBA00023125"/>
    </source>
</evidence>
<dbReference type="EC" id="3.2.2.23" evidence="15"/>
<evidence type="ECO:0000256" key="13">
    <source>
        <dbReference type="ARBA" id="ARBA00023295"/>
    </source>
</evidence>
<keyword evidence="9 15" id="KW-0238">DNA-binding</keyword>
<evidence type="ECO:0000256" key="7">
    <source>
        <dbReference type="ARBA" id="ARBA00022801"/>
    </source>
</evidence>
<keyword evidence="8 15" id="KW-0862">Zinc</keyword>
<feature type="active site" description="Proton donor; for delta-elimination activity" evidence="15">
    <location>
        <position position="270"/>
    </location>
</feature>
<evidence type="ECO:0000256" key="4">
    <source>
        <dbReference type="ARBA" id="ARBA00022723"/>
    </source>
</evidence>
<dbReference type="PANTHER" id="PTHR22993">
    <property type="entry name" value="FORMAMIDOPYRIMIDINE-DNA GLYCOSYLASE"/>
    <property type="match status" value="1"/>
</dbReference>
<feature type="active site" description="Schiff-base intermediate with DNA" evidence="15">
    <location>
        <position position="2"/>
    </location>
</feature>
<dbReference type="SUPFAM" id="SSF57716">
    <property type="entry name" value="Glucocorticoid receptor-like (DNA-binding domain)"/>
    <property type="match status" value="1"/>
</dbReference>
<evidence type="ECO:0000313" key="19">
    <source>
        <dbReference type="Proteomes" id="UP000077405"/>
    </source>
</evidence>
<dbReference type="AlphaFoldDB" id="A0A161IQJ8"/>
<dbReference type="CDD" id="cd08966">
    <property type="entry name" value="EcFpg-like_N"/>
    <property type="match status" value="1"/>
</dbReference>
<organism evidence="18 19">
    <name type="scientific">Azospirillum humicireducens</name>
    <dbReference type="NCBI Taxonomy" id="1226968"/>
    <lineage>
        <taxon>Bacteria</taxon>
        <taxon>Pseudomonadati</taxon>
        <taxon>Pseudomonadota</taxon>
        <taxon>Alphaproteobacteria</taxon>
        <taxon>Rhodospirillales</taxon>
        <taxon>Azospirillaceae</taxon>
        <taxon>Azospirillum</taxon>
    </lineage>
</organism>
<sequence length="280" mass="30941">MPELPEVETVCRGLAPHLEGRRLVRVEQRRPNLRTPFPPRFCERLTGRRVESVRRRAKYILMHLDDGGVLIAHLGMSGRMIIAPERPASFDKHDHVVFETDMGTVVTFNDARRFGLMDLTVADALGDHPMLRNLGPEPLGNEFSGPELARRLAGKITPIKAALLDQSIVAGLGNIYVSEALYQSGILPTRSSASLSAEEVDRLAAAVREVLERAIAAGGSSLRDYRQASGELGYFQHQFAVYDREGEGCPDCDCDRARTGGVQRIVQSGRSTFFCAARQR</sequence>
<dbReference type="FunFam" id="1.10.8.50:FF:000003">
    <property type="entry name" value="Formamidopyrimidine-DNA glycosylase"/>
    <property type="match status" value="1"/>
</dbReference>
<dbReference type="NCBIfam" id="TIGR00577">
    <property type="entry name" value="fpg"/>
    <property type="match status" value="1"/>
</dbReference>
<accession>A0A161IQJ8</accession>
<evidence type="ECO:0000256" key="11">
    <source>
        <dbReference type="ARBA" id="ARBA00023239"/>
    </source>
</evidence>
<keyword evidence="6 15" id="KW-0863">Zinc-finger</keyword>
<feature type="domain" description="FPG-type" evidence="16">
    <location>
        <begin position="240"/>
        <end position="280"/>
    </location>
</feature>
<comment type="catalytic activity">
    <reaction evidence="1 15">
        <text>Hydrolysis of DNA containing ring-opened 7-methylguanine residues, releasing 2,6-diamino-4-hydroxy-5-(N-methyl)formamidopyrimidine.</text>
        <dbReference type="EC" id="3.2.2.23"/>
    </reaction>
</comment>
<evidence type="ECO:0000256" key="3">
    <source>
        <dbReference type="ARBA" id="ARBA00011245"/>
    </source>
</evidence>
<evidence type="ECO:0000256" key="8">
    <source>
        <dbReference type="ARBA" id="ARBA00022833"/>
    </source>
</evidence>
<gene>
    <name evidence="15" type="primary">mutM</name>
    <name evidence="15" type="synonym">fpg</name>
    <name evidence="18" type="ORF">A6A40_14585</name>
</gene>
<keyword evidence="11 15" id="KW-0456">Lyase</keyword>
<proteinExistence type="inferred from homology"/>
<dbReference type="NCBIfam" id="NF002211">
    <property type="entry name" value="PRK01103.1"/>
    <property type="match status" value="1"/>
</dbReference>
<keyword evidence="12 15" id="KW-0511">Multifunctional enzyme</keyword>
<evidence type="ECO:0000256" key="10">
    <source>
        <dbReference type="ARBA" id="ARBA00023204"/>
    </source>
</evidence>
<dbReference type="SMART" id="SM00898">
    <property type="entry name" value="Fapy_DNA_glyco"/>
    <property type="match status" value="1"/>
</dbReference>
<evidence type="ECO:0000259" key="17">
    <source>
        <dbReference type="PROSITE" id="PS51068"/>
    </source>
</evidence>
<comment type="catalytic activity">
    <reaction evidence="14 15">
        <text>2'-deoxyribonucleotide-(2'-deoxyribose 5'-phosphate)-2'-deoxyribonucleotide-DNA = a 3'-end 2'-deoxyribonucleotide-(2,3-dehydro-2,3-deoxyribose 5'-phosphate)-DNA + a 5'-end 5'-phospho-2'-deoxyribonucleoside-DNA + H(+)</text>
        <dbReference type="Rhea" id="RHEA:66592"/>
        <dbReference type="Rhea" id="RHEA-COMP:13180"/>
        <dbReference type="Rhea" id="RHEA-COMP:16897"/>
        <dbReference type="Rhea" id="RHEA-COMP:17067"/>
        <dbReference type="ChEBI" id="CHEBI:15378"/>
        <dbReference type="ChEBI" id="CHEBI:136412"/>
        <dbReference type="ChEBI" id="CHEBI:157695"/>
        <dbReference type="ChEBI" id="CHEBI:167181"/>
        <dbReference type="EC" id="4.2.99.18"/>
    </reaction>
</comment>
<dbReference type="Gene3D" id="3.20.190.10">
    <property type="entry name" value="MutM-like, N-terminal"/>
    <property type="match status" value="1"/>
</dbReference>
<evidence type="ECO:0000256" key="15">
    <source>
        <dbReference type="HAMAP-Rule" id="MF_00103"/>
    </source>
</evidence>
<dbReference type="InterPro" id="IPR012319">
    <property type="entry name" value="FPG_cat"/>
</dbReference>
<dbReference type="SUPFAM" id="SSF46946">
    <property type="entry name" value="S13-like H2TH domain"/>
    <property type="match status" value="1"/>
</dbReference>